<evidence type="ECO:0000256" key="3">
    <source>
        <dbReference type="ARBA" id="ARBA00023054"/>
    </source>
</evidence>
<proteinExistence type="inferred from homology"/>
<dbReference type="PANTHER" id="PTHR32347">
    <property type="entry name" value="EFFLUX SYSTEM COMPONENT YKNX-RELATED"/>
    <property type="match status" value="1"/>
</dbReference>
<keyword evidence="4" id="KW-1133">Transmembrane helix</keyword>
<reference evidence="7 8" key="1">
    <citation type="submission" date="2017-02" db="EMBL/GenBank/DDBJ databases">
        <title>Arcobacter lacus sp. nov., a new species isolated from reclaimed water.</title>
        <authorList>
            <person name="Figueras M.J."/>
            <person name="Perez-Cataluna A."/>
            <person name="Salas-Masso N."/>
        </authorList>
    </citation>
    <scope>NUCLEOTIDE SEQUENCE [LARGE SCALE GENOMIC DNA]</scope>
    <source>
        <strain evidence="7 8">RW43-9</strain>
    </source>
</reference>
<keyword evidence="3" id="KW-0175">Coiled coil</keyword>
<name>A0ABX5JMA5_9BACT</name>
<accession>A0ABX5JMA5</accession>
<dbReference type="InterPro" id="IPR058625">
    <property type="entry name" value="MdtA-like_BSH"/>
</dbReference>
<dbReference type="PANTHER" id="PTHR32347:SF14">
    <property type="entry name" value="EFFLUX SYSTEM COMPONENT YKNX-RELATED"/>
    <property type="match status" value="1"/>
</dbReference>
<evidence type="ECO:0000313" key="7">
    <source>
        <dbReference type="EMBL" id="PUE67471.1"/>
    </source>
</evidence>
<protein>
    <submittedName>
        <fullName evidence="7">Efflux transporter periplasmic adaptor subunit</fullName>
    </submittedName>
</protein>
<evidence type="ECO:0000256" key="2">
    <source>
        <dbReference type="ARBA" id="ARBA00009477"/>
    </source>
</evidence>
<dbReference type="Pfam" id="PF25917">
    <property type="entry name" value="BSH_RND"/>
    <property type="match status" value="1"/>
</dbReference>
<dbReference type="RefSeq" id="WP_108526766.1">
    <property type="nucleotide sequence ID" value="NZ_MUXF01000001.1"/>
</dbReference>
<comment type="caution">
    <text evidence="7">The sequence shown here is derived from an EMBL/GenBank/DDBJ whole genome shotgun (WGS) entry which is preliminary data.</text>
</comment>
<evidence type="ECO:0000259" key="6">
    <source>
        <dbReference type="Pfam" id="PF25990"/>
    </source>
</evidence>
<keyword evidence="4" id="KW-0812">Transmembrane</keyword>
<dbReference type="InterPro" id="IPR006143">
    <property type="entry name" value="RND_pump_MFP"/>
</dbReference>
<keyword evidence="8" id="KW-1185">Reference proteome</keyword>
<dbReference type="EMBL" id="MUXF01000001">
    <property type="protein sequence ID" value="PUE67471.1"/>
    <property type="molecule type" value="Genomic_DNA"/>
</dbReference>
<feature type="domain" description="Multidrug resistance protein MdtA-like barrel-sandwich hybrid" evidence="5">
    <location>
        <begin position="77"/>
        <end position="232"/>
    </location>
</feature>
<feature type="transmembrane region" description="Helical" evidence="4">
    <location>
        <begin position="23"/>
        <end position="42"/>
    </location>
</feature>
<dbReference type="NCBIfam" id="TIGR01730">
    <property type="entry name" value="RND_mfp"/>
    <property type="match status" value="1"/>
</dbReference>
<comment type="subcellular location">
    <subcellularLocation>
        <location evidence="1">Cell envelope</location>
    </subcellularLocation>
</comment>
<evidence type="ECO:0000256" key="1">
    <source>
        <dbReference type="ARBA" id="ARBA00004196"/>
    </source>
</evidence>
<dbReference type="Gene3D" id="6.10.140.1990">
    <property type="match status" value="1"/>
</dbReference>
<dbReference type="InterPro" id="IPR058636">
    <property type="entry name" value="Beta-barrel_YknX"/>
</dbReference>
<evidence type="ECO:0000256" key="4">
    <source>
        <dbReference type="SAM" id="Phobius"/>
    </source>
</evidence>
<dbReference type="InterPro" id="IPR030190">
    <property type="entry name" value="MacA_alpha-hairpin_sf"/>
</dbReference>
<sequence>MQNKDLLEELESFSTKKRVNKKLIYIAIAIVSFIVIVLFFIFNGSDKSNKVEYTTKKVTQGDLSVVVSTTGNLNPTNSVEIGIEVSGTLKEIFVDFNDEVKAGQILAKIDTVKLQSQVDSSTAALAIAVANQKESQVTLNNKKTLYDRTLNMYKNSGGKYPSKNELDDTRFSYEAAIESLEAAKAKVLQSQSNLKTDKQNLEKASVKSSIDGIVLNREVEVGQTLAATMSAPKLFTIAKDLTNMDLIVSIDEADVADIKKDLPVTFTVDAYANRTFNGKVKQVRLNPVDTNGVVTYETVVSVDNEDLLLKPGMTATAKIITKESKNKLLIPNGALRFKPKMQEQKNGGVNLVGPNMNRPANVARDLTKKELSPIFILENNQPKRVMVKVLDSDGKLTSIESEQLKVDDEVIISQKSDDGK</sequence>
<dbReference type="SUPFAM" id="SSF111369">
    <property type="entry name" value="HlyD-like secretion proteins"/>
    <property type="match status" value="1"/>
</dbReference>
<organism evidence="7 8">
    <name type="scientific">Arcobacter lacus</name>
    <dbReference type="NCBI Taxonomy" id="1912876"/>
    <lineage>
        <taxon>Bacteria</taxon>
        <taxon>Pseudomonadati</taxon>
        <taxon>Campylobacterota</taxon>
        <taxon>Epsilonproteobacteria</taxon>
        <taxon>Campylobacterales</taxon>
        <taxon>Arcobacteraceae</taxon>
        <taxon>Arcobacter</taxon>
    </lineage>
</organism>
<evidence type="ECO:0000313" key="8">
    <source>
        <dbReference type="Proteomes" id="UP000251311"/>
    </source>
</evidence>
<feature type="domain" description="YknX-like beta-barrel" evidence="6">
    <location>
        <begin position="249"/>
        <end position="319"/>
    </location>
</feature>
<comment type="similarity">
    <text evidence="2">Belongs to the membrane fusion protein (MFP) (TC 8.A.1) family.</text>
</comment>
<dbReference type="Gene3D" id="2.40.30.170">
    <property type="match status" value="1"/>
</dbReference>
<dbReference type="Pfam" id="PF25990">
    <property type="entry name" value="Beta-barrel_YknX"/>
    <property type="match status" value="1"/>
</dbReference>
<keyword evidence="4" id="KW-0472">Membrane</keyword>
<gene>
    <name evidence="7" type="ORF">B0175_00365</name>
</gene>
<dbReference type="Proteomes" id="UP000251311">
    <property type="component" value="Unassembled WGS sequence"/>
</dbReference>
<evidence type="ECO:0000259" key="5">
    <source>
        <dbReference type="Pfam" id="PF25917"/>
    </source>
</evidence>
<dbReference type="InterPro" id="IPR050465">
    <property type="entry name" value="UPF0194_transport"/>
</dbReference>
<dbReference type="Gene3D" id="2.40.50.100">
    <property type="match status" value="1"/>
</dbReference>